<dbReference type="OrthoDB" id="3437016at2759"/>
<dbReference type="EMBL" id="AVOT02013698">
    <property type="protein sequence ID" value="MBW0496567.1"/>
    <property type="molecule type" value="Genomic_DNA"/>
</dbReference>
<evidence type="ECO:0000256" key="2">
    <source>
        <dbReference type="ARBA" id="ARBA00022448"/>
    </source>
</evidence>
<sequence length="542" mass="58426">MPPSETTPLLKSQDYCVLFSSETEPSANSTRLSHENVSNERVNVHNNEDIVSKKNRIAILCAIWTGVFLGAVDSTIMATLTSSIASSFGASHQSSWLASAYLLAISATGALYGKLSDLLGRRAAHLTALAFFLVGTLGCGVSQSMNHLIFSRFIAGCGGGGIMATSSIIATDLFRLGQRAIIQGMANICFGTGAALGGPLGGWITDIFGWRAAFLTVTLVCLFVNYRLPGQVENKAELARRIDWMGSLALIWTWTDARVFGTFIGFLIGLGCFLWVEARVLEPTLPLRLLKSGTPLCCAGLNFFSRNTLSISLDYTYIDQRAFSMVFFSILYMFPLWFEAVKLTTTTEAGSHLIPNSIAISVCSLAAGAGIRYTGKYKTVIIISCISVAIGSFLVWKKLDTPFHEWFDIIPAGGGISAISTATLVAVIAAVPAKDMAVSTGLTYLFRYTGQVVGVALSGALFQSILAKELQHRIVGPGSEEVIQLIRHESSIVKQLPDGLYKRAAIESYQVALRSVFGFNAAITLVILALSFGVQDFPLDRR</sequence>
<dbReference type="AlphaFoldDB" id="A0A9Q3D6T6"/>
<feature type="transmembrane region" description="Helical" evidence="6">
    <location>
        <begin position="124"/>
        <end position="143"/>
    </location>
</feature>
<reference evidence="8" key="1">
    <citation type="submission" date="2021-03" db="EMBL/GenBank/DDBJ databases">
        <title>Draft genome sequence of rust myrtle Austropuccinia psidii MF-1, a brazilian biotype.</title>
        <authorList>
            <person name="Quecine M.C."/>
            <person name="Pachon D.M.R."/>
            <person name="Bonatelli M.L."/>
            <person name="Correr F.H."/>
            <person name="Franceschini L.M."/>
            <person name="Leite T.F."/>
            <person name="Margarido G.R.A."/>
            <person name="Almeida C.A."/>
            <person name="Ferrarezi J.A."/>
            <person name="Labate C.A."/>
        </authorList>
    </citation>
    <scope>NUCLEOTIDE SEQUENCE</scope>
    <source>
        <strain evidence="8">MF-1</strain>
    </source>
</reference>
<keyword evidence="4 6" id="KW-1133">Transmembrane helix</keyword>
<dbReference type="GO" id="GO:0000329">
    <property type="term" value="C:fungal-type vacuole membrane"/>
    <property type="evidence" value="ECO:0007669"/>
    <property type="project" value="TreeGrafter"/>
</dbReference>
<feature type="transmembrane region" description="Helical" evidence="6">
    <location>
        <begin position="377"/>
        <end position="396"/>
    </location>
</feature>
<evidence type="ECO:0000256" key="1">
    <source>
        <dbReference type="ARBA" id="ARBA00004127"/>
    </source>
</evidence>
<feature type="transmembrane region" description="Helical" evidence="6">
    <location>
        <begin position="511"/>
        <end position="534"/>
    </location>
</feature>
<feature type="transmembrane region" description="Helical" evidence="6">
    <location>
        <begin position="353"/>
        <end position="371"/>
    </location>
</feature>
<protein>
    <recommendedName>
        <fullName evidence="7">Major facilitator superfamily (MFS) profile domain-containing protein</fullName>
    </recommendedName>
</protein>
<evidence type="ECO:0000313" key="8">
    <source>
        <dbReference type="EMBL" id="MBW0496567.1"/>
    </source>
</evidence>
<comment type="caution">
    <text evidence="8">The sequence shown here is derived from an EMBL/GenBank/DDBJ whole genome shotgun (WGS) entry which is preliminary data.</text>
</comment>
<feature type="transmembrane region" description="Helical" evidence="6">
    <location>
        <begin position="93"/>
        <end position="112"/>
    </location>
</feature>
<evidence type="ECO:0000259" key="7">
    <source>
        <dbReference type="PROSITE" id="PS50850"/>
    </source>
</evidence>
<feature type="transmembrane region" description="Helical" evidence="6">
    <location>
        <begin position="186"/>
        <end position="204"/>
    </location>
</feature>
<evidence type="ECO:0000256" key="6">
    <source>
        <dbReference type="SAM" id="Phobius"/>
    </source>
</evidence>
<dbReference type="GO" id="GO:0005886">
    <property type="term" value="C:plasma membrane"/>
    <property type="evidence" value="ECO:0007669"/>
    <property type="project" value="TreeGrafter"/>
</dbReference>
<keyword evidence="3 6" id="KW-0812">Transmembrane</keyword>
<dbReference type="Gene3D" id="1.20.1250.20">
    <property type="entry name" value="MFS general substrate transporter like domains"/>
    <property type="match status" value="1"/>
</dbReference>
<feature type="transmembrane region" description="Helical" evidence="6">
    <location>
        <begin position="57"/>
        <end position="81"/>
    </location>
</feature>
<dbReference type="Pfam" id="PF07690">
    <property type="entry name" value="MFS_1"/>
    <property type="match status" value="1"/>
</dbReference>
<feature type="transmembrane region" description="Helical" evidence="6">
    <location>
        <begin position="322"/>
        <end position="341"/>
    </location>
</feature>
<evidence type="ECO:0000256" key="5">
    <source>
        <dbReference type="ARBA" id="ARBA00023136"/>
    </source>
</evidence>
<feature type="transmembrane region" description="Helical" evidence="6">
    <location>
        <begin position="445"/>
        <end position="466"/>
    </location>
</feature>
<keyword evidence="5 6" id="KW-0472">Membrane</keyword>
<dbReference type="PANTHER" id="PTHR23501:SF191">
    <property type="entry name" value="VACUOLAR BASIC AMINO ACID TRANSPORTER 4"/>
    <property type="match status" value="1"/>
</dbReference>
<evidence type="ECO:0000313" key="9">
    <source>
        <dbReference type="Proteomes" id="UP000765509"/>
    </source>
</evidence>
<dbReference type="InterPro" id="IPR011701">
    <property type="entry name" value="MFS"/>
</dbReference>
<proteinExistence type="predicted"/>
<name>A0A9Q3D6T6_9BASI</name>
<feature type="domain" description="Major facilitator superfamily (MFS) profile" evidence="7">
    <location>
        <begin position="59"/>
        <end position="539"/>
    </location>
</feature>
<evidence type="ECO:0000256" key="4">
    <source>
        <dbReference type="ARBA" id="ARBA00022989"/>
    </source>
</evidence>
<dbReference type="InterPro" id="IPR020846">
    <property type="entry name" value="MFS_dom"/>
</dbReference>
<keyword evidence="2" id="KW-0813">Transport</keyword>
<feature type="transmembrane region" description="Helical" evidence="6">
    <location>
        <begin position="149"/>
        <end position="174"/>
    </location>
</feature>
<dbReference type="Gene3D" id="1.20.1720.10">
    <property type="entry name" value="Multidrug resistance protein D"/>
    <property type="match status" value="1"/>
</dbReference>
<dbReference type="Proteomes" id="UP000765509">
    <property type="component" value="Unassembled WGS sequence"/>
</dbReference>
<accession>A0A9Q3D6T6</accession>
<dbReference type="PROSITE" id="PS50850">
    <property type="entry name" value="MFS"/>
    <property type="match status" value="1"/>
</dbReference>
<feature type="transmembrane region" description="Helical" evidence="6">
    <location>
        <begin position="249"/>
        <end position="276"/>
    </location>
</feature>
<comment type="subcellular location">
    <subcellularLocation>
        <location evidence="1">Endomembrane system</location>
        <topology evidence="1">Multi-pass membrane protein</topology>
    </subcellularLocation>
</comment>
<dbReference type="PANTHER" id="PTHR23501">
    <property type="entry name" value="MAJOR FACILITATOR SUPERFAMILY"/>
    <property type="match status" value="1"/>
</dbReference>
<dbReference type="InterPro" id="IPR036259">
    <property type="entry name" value="MFS_trans_sf"/>
</dbReference>
<feature type="transmembrane region" description="Helical" evidence="6">
    <location>
        <begin position="210"/>
        <end position="228"/>
    </location>
</feature>
<keyword evidence="9" id="KW-1185">Reference proteome</keyword>
<organism evidence="8 9">
    <name type="scientific">Austropuccinia psidii MF-1</name>
    <dbReference type="NCBI Taxonomy" id="1389203"/>
    <lineage>
        <taxon>Eukaryota</taxon>
        <taxon>Fungi</taxon>
        <taxon>Dikarya</taxon>
        <taxon>Basidiomycota</taxon>
        <taxon>Pucciniomycotina</taxon>
        <taxon>Pucciniomycetes</taxon>
        <taxon>Pucciniales</taxon>
        <taxon>Sphaerophragmiaceae</taxon>
        <taxon>Austropuccinia</taxon>
    </lineage>
</organism>
<evidence type="ECO:0000256" key="3">
    <source>
        <dbReference type="ARBA" id="ARBA00022692"/>
    </source>
</evidence>
<dbReference type="SUPFAM" id="SSF103473">
    <property type="entry name" value="MFS general substrate transporter"/>
    <property type="match status" value="1"/>
</dbReference>
<gene>
    <name evidence="8" type="ORF">O181_036282</name>
</gene>
<feature type="transmembrane region" description="Helical" evidence="6">
    <location>
        <begin position="408"/>
        <end position="433"/>
    </location>
</feature>
<dbReference type="GO" id="GO:0015174">
    <property type="term" value="F:basic amino acid transmembrane transporter activity"/>
    <property type="evidence" value="ECO:0007669"/>
    <property type="project" value="TreeGrafter"/>
</dbReference>
<dbReference type="GO" id="GO:0012505">
    <property type="term" value="C:endomembrane system"/>
    <property type="evidence" value="ECO:0007669"/>
    <property type="project" value="UniProtKB-SubCell"/>
</dbReference>